<reference evidence="1 2" key="1">
    <citation type="journal article" date="2024" name="Commun. Biol.">
        <title>Comparative genomic analysis of thermophilic fungi reveals convergent evolutionary adaptations and gene losses.</title>
        <authorList>
            <person name="Steindorff A.S."/>
            <person name="Aguilar-Pontes M.V."/>
            <person name="Robinson A.J."/>
            <person name="Andreopoulos B."/>
            <person name="LaButti K."/>
            <person name="Kuo A."/>
            <person name="Mondo S."/>
            <person name="Riley R."/>
            <person name="Otillar R."/>
            <person name="Haridas S."/>
            <person name="Lipzen A."/>
            <person name="Grimwood J."/>
            <person name="Schmutz J."/>
            <person name="Clum A."/>
            <person name="Reid I.D."/>
            <person name="Moisan M.C."/>
            <person name="Butler G."/>
            <person name="Nguyen T.T.M."/>
            <person name="Dewar K."/>
            <person name="Conant G."/>
            <person name="Drula E."/>
            <person name="Henrissat B."/>
            <person name="Hansel C."/>
            <person name="Singer S."/>
            <person name="Hutchinson M.I."/>
            <person name="de Vries R.P."/>
            <person name="Natvig D.O."/>
            <person name="Powell A.J."/>
            <person name="Tsang A."/>
            <person name="Grigoriev I.V."/>
        </authorList>
    </citation>
    <scope>NUCLEOTIDE SEQUENCE [LARGE SCALE GENOMIC DNA]</scope>
    <source>
        <strain evidence="1 2">CBS 494.80</strain>
    </source>
</reference>
<comment type="caution">
    <text evidence="1">The sequence shown here is derived from an EMBL/GenBank/DDBJ whole genome shotgun (WGS) entry which is preliminary data.</text>
</comment>
<evidence type="ECO:0000313" key="2">
    <source>
        <dbReference type="Proteomes" id="UP001595075"/>
    </source>
</evidence>
<gene>
    <name evidence="1" type="ORF">VTL71DRAFT_6490</name>
</gene>
<evidence type="ECO:0000313" key="1">
    <source>
        <dbReference type="EMBL" id="KAL2062224.1"/>
    </source>
</evidence>
<accession>A0ABR4BYT5</accession>
<name>A0ABR4BYT5_9HELO</name>
<organism evidence="1 2">
    <name type="scientific">Oculimacula yallundae</name>
    <dbReference type="NCBI Taxonomy" id="86028"/>
    <lineage>
        <taxon>Eukaryota</taxon>
        <taxon>Fungi</taxon>
        <taxon>Dikarya</taxon>
        <taxon>Ascomycota</taxon>
        <taxon>Pezizomycotina</taxon>
        <taxon>Leotiomycetes</taxon>
        <taxon>Helotiales</taxon>
        <taxon>Ploettnerulaceae</taxon>
        <taxon>Oculimacula</taxon>
    </lineage>
</organism>
<keyword evidence="2" id="KW-1185">Reference proteome</keyword>
<protein>
    <submittedName>
        <fullName evidence="1">Uncharacterized protein</fullName>
    </submittedName>
</protein>
<sequence>MHSCSTSFFNCAAVFTAAILGKRKNITDPTSPHYCEYTSTSLPARSTRSPQHQHDDQNIYYQMPTINDEQIELYRCYTYLATDLLLTFHLSTEALPIILRALIIAVLRSRFEPLVNDDRKDYLGIKNCLRMWMGHLGG</sequence>
<proteinExistence type="predicted"/>
<dbReference type="EMBL" id="JAZHXI010000017">
    <property type="protein sequence ID" value="KAL2062224.1"/>
    <property type="molecule type" value="Genomic_DNA"/>
</dbReference>
<dbReference type="Proteomes" id="UP001595075">
    <property type="component" value="Unassembled WGS sequence"/>
</dbReference>